<dbReference type="SUPFAM" id="SSF46785">
    <property type="entry name" value="Winged helix' DNA-binding domain"/>
    <property type="match status" value="1"/>
</dbReference>
<dbReference type="Gene3D" id="1.10.10.10">
    <property type="entry name" value="Winged helix-like DNA-binding domain superfamily/Winged helix DNA-binding domain"/>
    <property type="match status" value="1"/>
</dbReference>
<evidence type="ECO:0000256" key="3">
    <source>
        <dbReference type="ARBA" id="ARBA00023163"/>
    </source>
</evidence>
<sequence length="220" mass="24161">MADKRHYRQFCGLASALDVIGERWTLLIVRELLLAPARFSEIQENLPGLGTNLLSERLRVLTEQGIIEALPVEGDGRGKQYRLTATGQHLRAPLLMLSRWGMNFLSEDDAENGAARGAWGFLAVQAMIHGRPAPSIDESYEFRVDDEVFHIRVQDEEATAHHGPANAPAIVVSTDARTFVRIGAELLSPFDAVATGRLTIEGDEAAIRRCSKFMGLTAPA</sequence>
<name>A0A5D3FTY3_9ACTN</name>
<accession>A0A5D3FTY3</accession>
<evidence type="ECO:0000256" key="2">
    <source>
        <dbReference type="ARBA" id="ARBA00023125"/>
    </source>
</evidence>
<keyword evidence="2" id="KW-0238">DNA-binding</keyword>
<dbReference type="SUPFAM" id="SSF55718">
    <property type="entry name" value="SCP-like"/>
    <property type="match status" value="1"/>
</dbReference>
<dbReference type="Pfam" id="PF01638">
    <property type="entry name" value="HxlR"/>
    <property type="match status" value="1"/>
</dbReference>
<proteinExistence type="predicted"/>
<evidence type="ECO:0000256" key="1">
    <source>
        <dbReference type="ARBA" id="ARBA00023015"/>
    </source>
</evidence>
<dbReference type="GO" id="GO:0003677">
    <property type="term" value="F:DNA binding"/>
    <property type="evidence" value="ECO:0007669"/>
    <property type="project" value="UniProtKB-KW"/>
</dbReference>
<evidence type="ECO:0000259" key="4">
    <source>
        <dbReference type="PROSITE" id="PS51118"/>
    </source>
</evidence>
<dbReference type="PANTHER" id="PTHR33204:SF18">
    <property type="entry name" value="TRANSCRIPTIONAL REGULATORY PROTEIN"/>
    <property type="match status" value="1"/>
</dbReference>
<gene>
    <name evidence="5" type="ORF">FXF68_13685</name>
</gene>
<organism evidence="5 6">
    <name type="scientific">Actinomadura decatromicini</name>
    <dbReference type="NCBI Taxonomy" id="2604572"/>
    <lineage>
        <taxon>Bacteria</taxon>
        <taxon>Bacillati</taxon>
        <taxon>Actinomycetota</taxon>
        <taxon>Actinomycetes</taxon>
        <taxon>Streptosporangiales</taxon>
        <taxon>Thermomonosporaceae</taxon>
        <taxon>Actinomadura</taxon>
    </lineage>
</organism>
<dbReference type="InterPro" id="IPR036527">
    <property type="entry name" value="SCP2_sterol-bd_dom_sf"/>
</dbReference>
<dbReference type="AlphaFoldDB" id="A0A5D3FTY3"/>
<dbReference type="PANTHER" id="PTHR33204">
    <property type="entry name" value="TRANSCRIPTIONAL REGULATOR, MARR FAMILY"/>
    <property type="match status" value="1"/>
</dbReference>
<dbReference type="Proteomes" id="UP000323505">
    <property type="component" value="Unassembled WGS sequence"/>
</dbReference>
<protein>
    <submittedName>
        <fullName evidence="5">Transcriptional regulator</fullName>
    </submittedName>
</protein>
<dbReference type="InterPro" id="IPR002577">
    <property type="entry name" value="HTH_HxlR"/>
</dbReference>
<reference evidence="5 6" key="1">
    <citation type="submission" date="2019-08" db="EMBL/GenBank/DDBJ databases">
        <title>Actinomadura sp. nov. CYP1-5 isolated from mountain soil.</title>
        <authorList>
            <person name="Songsumanus A."/>
            <person name="Kuncharoen N."/>
            <person name="Kudo T."/>
            <person name="Yuki M."/>
            <person name="Igarashi Y."/>
            <person name="Tanasupawat S."/>
        </authorList>
    </citation>
    <scope>NUCLEOTIDE SEQUENCE [LARGE SCALE GENOMIC DNA]</scope>
    <source>
        <strain evidence="5 6">CYP1-5</strain>
    </source>
</reference>
<dbReference type="PROSITE" id="PS51118">
    <property type="entry name" value="HTH_HXLR"/>
    <property type="match status" value="1"/>
</dbReference>
<dbReference type="InterPro" id="IPR003033">
    <property type="entry name" value="SCP2_sterol-bd_dom"/>
</dbReference>
<feature type="domain" description="HTH hxlR-type" evidence="4">
    <location>
        <begin position="11"/>
        <end position="109"/>
    </location>
</feature>
<keyword evidence="3" id="KW-0804">Transcription</keyword>
<evidence type="ECO:0000313" key="5">
    <source>
        <dbReference type="EMBL" id="TYK51574.1"/>
    </source>
</evidence>
<dbReference type="EMBL" id="VSRQ01000002">
    <property type="protein sequence ID" value="TYK51574.1"/>
    <property type="molecule type" value="Genomic_DNA"/>
</dbReference>
<dbReference type="InterPro" id="IPR036388">
    <property type="entry name" value="WH-like_DNA-bd_sf"/>
</dbReference>
<comment type="caution">
    <text evidence="5">The sequence shown here is derived from an EMBL/GenBank/DDBJ whole genome shotgun (WGS) entry which is preliminary data.</text>
</comment>
<dbReference type="InterPro" id="IPR011991">
    <property type="entry name" value="ArsR-like_HTH"/>
</dbReference>
<keyword evidence="6" id="KW-1185">Reference proteome</keyword>
<dbReference type="Gene3D" id="3.30.1050.10">
    <property type="entry name" value="SCP2 sterol-binding domain"/>
    <property type="match status" value="1"/>
</dbReference>
<dbReference type="CDD" id="cd00090">
    <property type="entry name" value="HTH_ARSR"/>
    <property type="match status" value="1"/>
</dbReference>
<dbReference type="Pfam" id="PF02036">
    <property type="entry name" value="SCP2"/>
    <property type="match status" value="1"/>
</dbReference>
<dbReference type="InterPro" id="IPR036390">
    <property type="entry name" value="WH_DNA-bd_sf"/>
</dbReference>
<evidence type="ECO:0000313" key="6">
    <source>
        <dbReference type="Proteomes" id="UP000323505"/>
    </source>
</evidence>
<keyword evidence="1" id="KW-0805">Transcription regulation</keyword>